<gene>
    <name evidence="1" type="ORF">TWF696_004932</name>
</gene>
<evidence type="ECO:0000313" key="1">
    <source>
        <dbReference type="EMBL" id="KAK6352937.1"/>
    </source>
</evidence>
<protein>
    <recommendedName>
        <fullName evidence="3">F-box domain-containing protein</fullName>
    </recommendedName>
</protein>
<proteinExistence type="predicted"/>
<keyword evidence="2" id="KW-1185">Reference proteome</keyword>
<comment type="caution">
    <text evidence="1">The sequence shown here is derived from an EMBL/GenBank/DDBJ whole genome shotgun (WGS) entry which is preliminary data.</text>
</comment>
<evidence type="ECO:0000313" key="2">
    <source>
        <dbReference type="Proteomes" id="UP001375240"/>
    </source>
</evidence>
<dbReference type="Proteomes" id="UP001375240">
    <property type="component" value="Unassembled WGS sequence"/>
</dbReference>
<name>A0AAV9V1Y6_9PEZI</name>
<evidence type="ECO:0008006" key="3">
    <source>
        <dbReference type="Google" id="ProtNLM"/>
    </source>
</evidence>
<dbReference type="EMBL" id="JAVHNQ010000003">
    <property type="protein sequence ID" value="KAK6352937.1"/>
    <property type="molecule type" value="Genomic_DNA"/>
</dbReference>
<sequence length="435" mass="50931">MDKLPPEMIEAIVASDVLSAKDRAAFSQTSKWHRDIAKPIIYRKMDVCYPYNKFPGLFFTYQDALWYHRRDMEAFLPNEHYVRELRITLDPEYQMMFAQQSCNYLGWLSLEVIRAFPLVTKIELVNTGHVEGRCFLAALSCILARKPALRELRVVCSYVNKWANSPWQRLAEEDARTEDVVAKIRTLDIEIDSLVVQSWHGRAESSYCALRQLMEVFRGATDHVESFRLSACARGYSGIPFLYENDKFLVESTKNRGNVAPLPYWKLPKATEIELDYGGVLGNPIVSVDTSSFENVRIFRCWRQFEDDESFDAEKAAQHLRVFPNLEQLVISEDRGKKLFKDLSRGPDFEQEFRDFEGIYAKRSHVLAERCQRLALISWDCRLLDIWKIRFAVERDHDSRPRLERVRTWDLEMWQVMEIAAEPDYEWDFGGRSDS</sequence>
<accession>A0AAV9V1Y6</accession>
<organism evidence="1 2">
    <name type="scientific">Orbilia brochopaga</name>
    <dbReference type="NCBI Taxonomy" id="3140254"/>
    <lineage>
        <taxon>Eukaryota</taxon>
        <taxon>Fungi</taxon>
        <taxon>Dikarya</taxon>
        <taxon>Ascomycota</taxon>
        <taxon>Pezizomycotina</taxon>
        <taxon>Orbiliomycetes</taxon>
        <taxon>Orbiliales</taxon>
        <taxon>Orbiliaceae</taxon>
        <taxon>Orbilia</taxon>
    </lineage>
</organism>
<dbReference type="AlphaFoldDB" id="A0AAV9V1Y6"/>
<reference evidence="1 2" key="1">
    <citation type="submission" date="2019-10" db="EMBL/GenBank/DDBJ databases">
        <authorList>
            <person name="Palmer J.M."/>
        </authorList>
    </citation>
    <scope>NUCLEOTIDE SEQUENCE [LARGE SCALE GENOMIC DNA]</scope>
    <source>
        <strain evidence="1 2">TWF696</strain>
    </source>
</reference>